<evidence type="ECO:0000256" key="5">
    <source>
        <dbReference type="ARBA" id="ARBA00051722"/>
    </source>
</evidence>
<sequence>MIVHPERNAHFREDPNHLLPFLDMGCLAQLTAPSYVGVFGKDIQKTAKTMVKHNLVQMAASDAHGVSKRTFYLKECYKQIGKDFGKEKVVQMKQVAKDLINGDEISYPVYEEVKKKKFGLF</sequence>
<evidence type="ECO:0000256" key="4">
    <source>
        <dbReference type="ARBA" id="ARBA00022912"/>
    </source>
</evidence>
<evidence type="ECO:0000256" key="3">
    <source>
        <dbReference type="ARBA" id="ARBA00022801"/>
    </source>
</evidence>
<organism evidence="6 7">
    <name type="scientific">Enterococcus faecium EnGen0180</name>
    <dbReference type="NCBI Taxonomy" id="1157475"/>
    <lineage>
        <taxon>Bacteria</taxon>
        <taxon>Bacillati</taxon>
        <taxon>Bacillota</taxon>
        <taxon>Bacilli</taxon>
        <taxon>Lactobacillales</taxon>
        <taxon>Enterococcaceae</taxon>
        <taxon>Enterococcus</taxon>
    </lineage>
</organism>
<evidence type="ECO:0000256" key="2">
    <source>
        <dbReference type="ARBA" id="ARBA00013064"/>
    </source>
</evidence>
<name>A0A829F4H9_ENTFC</name>
<reference evidence="6 7" key="1">
    <citation type="submission" date="2013-02" db="EMBL/GenBank/DDBJ databases">
        <title>The Genome Sequence of Enterococcus faecium VRE_84.</title>
        <authorList>
            <consortium name="The Broad Institute Genome Sequencing Platform"/>
            <consortium name="The Broad Institute Genome Sequencing Center for Infectious Disease"/>
            <person name="Earl A.M."/>
            <person name="Gilmore M.S."/>
            <person name="Lebreton F."/>
            <person name="Hammerum A.M."/>
            <person name="Jensen L.B."/>
            <person name="Guardabassi L."/>
            <person name="Walker B."/>
            <person name="Young S.K."/>
            <person name="Zeng Q."/>
            <person name="Gargeya S."/>
            <person name="Fitzgerald M."/>
            <person name="Haas B."/>
            <person name="Abouelleil A."/>
            <person name="Alvarado L."/>
            <person name="Arachchi H.M."/>
            <person name="Berlin A.M."/>
            <person name="Chapman S.B."/>
            <person name="Dewar J."/>
            <person name="Goldberg J."/>
            <person name="Griggs A."/>
            <person name="Gujja S."/>
            <person name="Hansen M."/>
            <person name="Howarth C."/>
            <person name="Imamovic A."/>
            <person name="Larimer J."/>
            <person name="McCowan C."/>
            <person name="Murphy C."/>
            <person name="Neiman D."/>
            <person name="Pearson M."/>
            <person name="Priest M."/>
            <person name="Roberts A."/>
            <person name="Saif S."/>
            <person name="Shea T."/>
            <person name="Sisk P."/>
            <person name="Sykes S."/>
            <person name="Wortman J."/>
            <person name="Nusbaum C."/>
            <person name="Birren B."/>
        </authorList>
    </citation>
    <scope>NUCLEOTIDE SEQUENCE [LARGE SCALE GENOMIC DNA]</scope>
    <source>
        <strain evidence="6 7">VRE 84</strain>
    </source>
</reference>
<accession>A0A829F4H9</accession>
<dbReference type="GO" id="GO:0030145">
    <property type="term" value="F:manganese ion binding"/>
    <property type="evidence" value="ECO:0007669"/>
    <property type="project" value="InterPro"/>
</dbReference>
<dbReference type="InterPro" id="IPR016667">
    <property type="entry name" value="Caps_polysacc_synth_CpsB/CapC"/>
</dbReference>
<dbReference type="EC" id="3.1.3.48" evidence="2"/>
<evidence type="ECO:0000313" key="7">
    <source>
        <dbReference type="Proteomes" id="UP000013834"/>
    </source>
</evidence>
<dbReference type="PANTHER" id="PTHR39181:SF1">
    <property type="entry name" value="TYROSINE-PROTEIN PHOSPHATASE YWQE"/>
    <property type="match status" value="1"/>
</dbReference>
<dbReference type="Gene3D" id="3.20.20.140">
    <property type="entry name" value="Metal-dependent hydrolases"/>
    <property type="match status" value="1"/>
</dbReference>
<comment type="caution">
    <text evidence="6">The sequence shown here is derived from an EMBL/GenBank/DDBJ whole genome shotgun (WGS) entry which is preliminary data.</text>
</comment>
<dbReference type="AlphaFoldDB" id="A0A829F4H9"/>
<dbReference type="EMBL" id="AIVF01000041">
    <property type="protein sequence ID" value="EOG23462.1"/>
    <property type="molecule type" value="Genomic_DNA"/>
</dbReference>
<dbReference type="PANTHER" id="PTHR39181">
    <property type="entry name" value="TYROSINE-PROTEIN PHOSPHATASE YWQE"/>
    <property type="match status" value="1"/>
</dbReference>
<keyword evidence="3" id="KW-0378">Hydrolase</keyword>
<protein>
    <recommendedName>
        <fullName evidence="2">protein-tyrosine-phosphatase</fullName>
        <ecNumber evidence="2">3.1.3.48</ecNumber>
    </recommendedName>
</protein>
<evidence type="ECO:0000313" key="6">
    <source>
        <dbReference type="EMBL" id="EOG23462.1"/>
    </source>
</evidence>
<comment type="similarity">
    <text evidence="1">Belongs to the metallo-dependent hydrolases superfamily. CpsB/CapC family.</text>
</comment>
<proteinExistence type="inferred from homology"/>
<comment type="catalytic activity">
    <reaction evidence="5">
        <text>O-phospho-L-tyrosyl-[protein] + H2O = L-tyrosyl-[protein] + phosphate</text>
        <dbReference type="Rhea" id="RHEA:10684"/>
        <dbReference type="Rhea" id="RHEA-COMP:10136"/>
        <dbReference type="Rhea" id="RHEA-COMP:20101"/>
        <dbReference type="ChEBI" id="CHEBI:15377"/>
        <dbReference type="ChEBI" id="CHEBI:43474"/>
        <dbReference type="ChEBI" id="CHEBI:46858"/>
        <dbReference type="ChEBI" id="CHEBI:61978"/>
        <dbReference type="EC" id="3.1.3.48"/>
    </reaction>
</comment>
<dbReference type="Proteomes" id="UP000013834">
    <property type="component" value="Unassembled WGS sequence"/>
</dbReference>
<gene>
    <name evidence="6" type="ORF">SMG_02327</name>
</gene>
<keyword evidence="4" id="KW-0904">Protein phosphatase</keyword>
<dbReference type="GO" id="GO:0004725">
    <property type="term" value="F:protein tyrosine phosphatase activity"/>
    <property type="evidence" value="ECO:0007669"/>
    <property type="project" value="UniProtKB-EC"/>
</dbReference>
<dbReference type="Pfam" id="PF19567">
    <property type="entry name" value="CpsB_CapC"/>
    <property type="match status" value="1"/>
</dbReference>
<evidence type="ECO:0000256" key="1">
    <source>
        <dbReference type="ARBA" id="ARBA00005750"/>
    </source>
</evidence>